<sequence>MFAEVCSGSGGEQEQLYQLGSNKFGTVGLYETSVVRVELMIPKKIDQERQVKVLRFTYDIVQNGPRCHQTKFVCD</sequence>
<evidence type="ECO:0000313" key="1">
    <source>
        <dbReference type="Proteomes" id="UP000887565"/>
    </source>
</evidence>
<reference evidence="2" key="1">
    <citation type="submission" date="2022-11" db="UniProtKB">
        <authorList>
            <consortium name="WormBaseParasite"/>
        </authorList>
    </citation>
    <scope>IDENTIFICATION</scope>
</reference>
<accession>A0A915KME3</accession>
<protein>
    <submittedName>
        <fullName evidence="2">Uncharacterized protein</fullName>
    </submittedName>
</protein>
<dbReference type="AlphaFoldDB" id="A0A915KME3"/>
<evidence type="ECO:0000313" key="2">
    <source>
        <dbReference type="WBParaSite" id="nRc.2.0.1.t40012-RA"/>
    </source>
</evidence>
<dbReference type="WBParaSite" id="nRc.2.0.1.t40012-RA">
    <property type="protein sequence ID" value="nRc.2.0.1.t40012-RA"/>
    <property type="gene ID" value="nRc.2.0.1.g40012"/>
</dbReference>
<name>A0A915KME3_ROMCU</name>
<dbReference type="Proteomes" id="UP000887565">
    <property type="component" value="Unplaced"/>
</dbReference>
<keyword evidence="1" id="KW-1185">Reference proteome</keyword>
<proteinExistence type="predicted"/>
<organism evidence="1 2">
    <name type="scientific">Romanomermis culicivorax</name>
    <name type="common">Nematode worm</name>
    <dbReference type="NCBI Taxonomy" id="13658"/>
    <lineage>
        <taxon>Eukaryota</taxon>
        <taxon>Metazoa</taxon>
        <taxon>Ecdysozoa</taxon>
        <taxon>Nematoda</taxon>
        <taxon>Enoplea</taxon>
        <taxon>Dorylaimia</taxon>
        <taxon>Mermithida</taxon>
        <taxon>Mermithoidea</taxon>
        <taxon>Mermithidae</taxon>
        <taxon>Romanomermis</taxon>
    </lineage>
</organism>